<dbReference type="GO" id="GO:0071277">
    <property type="term" value="P:cellular response to calcium ion"/>
    <property type="evidence" value="ECO:0007669"/>
    <property type="project" value="InterPro"/>
</dbReference>
<keyword evidence="5" id="KW-0456">Lyase</keyword>
<dbReference type="SMART" id="SM01192">
    <property type="entry name" value="Enolase_C"/>
    <property type="match status" value="1"/>
</dbReference>
<proteinExistence type="inferred from homology"/>
<dbReference type="CDD" id="cd00158">
    <property type="entry name" value="RHOD"/>
    <property type="match status" value="1"/>
</dbReference>
<dbReference type="PROSITE" id="PS50206">
    <property type="entry name" value="RHODANESE_3"/>
    <property type="match status" value="1"/>
</dbReference>
<dbReference type="OrthoDB" id="2015023at2759"/>
<dbReference type="PRINTS" id="PR00148">
    <property type="entry name" value="ENOLASE"/>
</dbReference>
<dbReference type="GO" id="GO:0006096">
    <property type="term" value="P:glycolytic process"/>
    <property type="evidence" value="ECO:0007669"/>
    <property type="project" value="UniProtKB-KW"/>
</dbReference>
<dbReference type="GO" id="GO:0000015">
    <property type="term" value="C:phosphopyruvate hydratase complex"/>
    <property type="evidence" value="ECO:0007669"/>
    <property type="project" value="InterPro"/>
</dbReference>
<dbReference type="Gene3D" id="3.40.250.10">
    <property type="entry name" value="Rhodanese-like domain"/>
    <property type="match status" value="1"/>
</dbReference>
<dbReference type="PANTHER" id="PTHR34209:SF1">
    <property type="entry name" value="CALCIUM SENSING RECEPTOR, CHLOROPLASTIC"/>
    <property type="match status" value="1"/>
</dbReference>
<comment type="caution">
    <text evidence="7">The sequence shown here is derived from an EMBL/GenBank/DDBJ whole genome shotgun (WGS) entry which is preliminary data.</text>
</comment>
<protein>
    <recommendedName>
        <fullName evidence="3">phosphopyruvate hydratase</fullName>
        <ecNumber evidence="3">4.2.1.11</ecNumber>
    </recommendedName>
</protein>
<dbReference type="GO" id="GO:0000287">
    <property type="term" value="F:magnesium ion binding"/>
    <property type="evidence" value="ECO:0007669"/>
    <property type="project" value="InterPro"/>
</dbReference>
<dbReference type="EC" id="4.2.1.11" evidence="3"/>
<dbReference type="InterPro" id="IPR000941">
    <property type="entry name" value="Enolase"/>
</dbReference>
<dbReference type="InterPro" id="IPR036849">
    <property type="entry name" value="Enolase-like_C_sf"/>
</dbReference>
<dbReference type="InterPro" id="IPR001763">
    <property type="entry name" value="Rhodanese-like_dom"/>
</dbReference>
<gene>
    <name evidence="7" type="ORF">K7X08_024443</name>
</gene>
<dbReference type="InterPro" id="IPR020810">
    <property type="entry name" value="Enolase_C"/>
</dbReference>
<name>A0A9Q1MCS3_9SOLA</name>
<evidence type="ECO:0000256" key="2">
    <source>
        <dbReference type="ARBA" id="ARBA00009604"/>
    </source>
</evidence>
<accession>A0A9Q1MCS3</accession>
<evidence type="ECO:0000259" key="6">
    <source>
        <dbReference type="PROSITE" id="PS50206"/>
    </source>
</evidence>
<reference evidence="8" key="1">
    <citation type="journal article" date="2023" name="Proc. Natl. Acad. Sci. U.S.A.">
        <title>Genomic and structural basis for evolution of tropane alkaloid biosynthesis.</title>
        <authorList>
            <person name="Wanga Y.-J."/>
            <person name="Taina T."/>
            <person name="Yua J.-Y."/>
            <person name="Lia J."/>
            <person name="Xua B."/>
            <person name="Chenc J."/>
            <person name="D'Auriad J.C."/>
            <person name="Huanga J.-P."/>
            <person name="Huanga S.-X."/>
        </authorList>
    </citation>
    <scope>NUCLEOTIDE SEQUENCE [LARGE SCALE GENOMIC DNA]</scope>
    <source>
        <strain evidence="8">cv. KIB-2019</strain>
    </source>
</reference>
<dbReference type="Proteomes" id="UP001152561">
    <property type="component" value="Unassembled WGS sequence"/>
</dbReference>
<dbReference type="InterPro" id="IPR036873">
    <property type="entry name" value="Rhodanese-like_dom_sf"/>
</dbReference>
<dbReference type="GO" id="GO:0009704">
    <property type="term" value="P:de-etiolation"/>
    <property type="evidence" value="ECO:0007669"/>
    <property type="project" value="InterPro"/>
</dbReference>
<comment type="similarity">
    <text evidence="2">Belongs to the enolase family.</text>
</comment>
<dbReference type="SUPFAM" id="SSF51604">
    <property type="entry name" value="Enolase C-terminal domain-like"/>
    <property type="match status" value="1"/>
</dbReference>
<dbReference type="GO" id="GO:0090333">
    <property type="term" value="P:regulation of stomatal closure"/>
    <property type="evidence" value="ECO:0007669"/>
    <property type="project" value="InterPro"/>
</dbReference>
<dbReference type="GO" id="GO:0004634">
    <property type="term" value="F:phosphopyruvate hydratase activity"/>
    <property type="evidence" value="ECO:0007669"/>
    <property type="project" value="UniProtKB-EC"/>
</dbReference>
<feature type="domain" description="Rhodanese" evidence="6">
    <location>
        <begin position="194"/>
        <end position="315"/>
    </location>
</feature>
<dbReference type="Gene3D" id="3.20.20.120">
    <property type="entry name" value="Enolase-like C-terminal domain"/>
    <property type="match status" value="1"/>
</dbReference>
<evidence type="ECO:0000256" key="4">
    <source>
        <dbReference type="ARBA" id="ARBA00023152"/>
    </source>
</evidence>
<dbReference type="AlphaFoldDB" id="A0A9Q1MCS3"/>
<dbReference type="EMBL" id="JAJAGQ010000009">
    <property type="protein sequence ID" value="KAJ8553765.1"/>
    <property type="molecule type" value="Genomic_DNA"/>
</dbReference>
<dbReference type="SUPFAM" id="SSF52821">
    <property type="entry name" value="Rhodanese/Cell cycle control phosphatase"/>
    <property type="match status" value="1"/>
</dbReference>
<evidence type="ECO:0000256" key="1">
    <source>
        <dbReference type="ARBA" id="ARBA00005031"/>
    </source>
</evidence>
<comment type="pathway">
    <text evidence="1">Carbohydrate degradation; glycolysis; pyruvate from D-glyceraldehyde 3-phosphate: step 4/5.</text>
</comment>
<evidence type="ECO:0000313" key="7">
    <source>
        <dbReference type="EMBL" id="KAJ8553765.1"/>
    </source>
</evidence>
<evidence type="ECO:0000256" key="3">
    <source>
        <dbReference type="ARBA" id="ARBA00012058"/>
    </source>
</evidence>
<dbReference type="Pfam" id="PF00113">
    <property type="entry name" value="Enolase_C"/>
    <property type="match status" value="1"/>
</dbReference>
<organism evidence="7 8">
    <name type="scientific">Anisodus acutangulus</name>
    <dbReference type="NCBI Taxonomy" id="402998"/>
    <lineage>
        <taxon>Eukaryota</taxon>
        <taxon>Viridiplantae</taxon>
        <taxon>Streptophyta</taxon>
        <taxon>Embryophyta</taxon>
        <taxon>Tracheophyta</taxon>
        <taxon>Spermatophyta</taxon>
        <taxon>Magnoliopsida</taxon>
        <taxon>eudicotyledons</taxon>
        <taxon>Gunneridae</taxon>
        <taxon>Pentapetalae</taxon>
        <taxon>asterids</taxon>
        <taxon>lamiids</taxon>
        <taxon>Solanales</taxon>
        <taxon>Solanaceae</taxon>
        <taxon>Solanoideae</taxon>
        <taxon>Hyoscyameae</taxon>
        <taxon>Anisodus</taxon>
    </lineage>
</organism>
<keyword evidence="4" id="KW-0324">Glycolysis</keyword>
<keyword evidence="8" id="KW-1185">Reference proteome</keyword>
<evidence type="ECO:0000256" key="5">
    <source>
        <dbReference type="ARBA" id="ARBA00023239"/>
    </source>
</evidence>
<sequence>MLQGFETSEPDIDASILLSLKLRVQVGTVLHGIETVESAVNQAQEIGSNIFDSASRVIGPVIDFVKPGIDAALPLVKQAGEEVLKNASPVLSDATKKAQEAMQSAGMDSQPVMTAAKTVVDAAQQTSKVIEGAKPIASSTVETISSTDPAVIAVSGGTLFLAYLLLPPVFSAISFSLRGYKGELTPAQTLDLMCSKNYVLIDIRTEKDKDKAGIPRLPSSAKNKMIPLPLEDLPSKVRSLVRNPKKVEAEIVALKISFLKKINKGSNIVIMDPYSDSAKTVAKSLTSFGFKNCWIMTDGFSGGRGWLQSRLGTDSNNFSFAKILSPSRVIPGAGRRFGTTGTVRLEALDSSELVNQIGTVTESIQAALDSKAAGWGVMVSHPSGETEDNFIADLSVGLASGQILHIEEELGDVRYAGW</sequence>
<evidence type="ECO:0000313" key="8">
    <source>
        <dbReference type="Proteomes" id="UP001152561"/>
    </source>
</evidence>
<dbReference type="InterPro" id="IPR044690">
    <property type="entry name" value="CAS_plant"/>
</dbReference>
<dbReference type="PANTHER" id="PTHR34209">
    <property type="entry name" value="RHODANESE/CELL CYCLE CONTROL PHOSPHATASE SUPERFAMILY PROTEIN"/>
    <property type="match status" value="1"/>
</dbReference>